<reference evidence="2 3" key="1">
    <citation type="journal article" date="2017" name="Genome Biol. Evol.">
        <title>Phytophthora megakarya and P. palmivora, closely related causal agents of cacao black pod rot, underwent increases in genome sizes and gene numbers by different mechanisms.</title>
        <authorList>
            <person name="Ali S.S."/>
            <person name="Shao J."/>
            <person name="Lary D.J."/>
            <person name="Kronmiller B."/>
            <person name="Shen D."/>
            <person name="Strem M.D."/>
            <person name="Amoako-Attah I."/>
            <person name="Akrofi A.Y."/>
            <person name="Begoude B.A."/>
            <person name="Ten Hoopen G.M."/>
            <person name="Coulibaly K."/>
            <person name="Kebe B.I."/>
            <person name="Melnick R.L."/>
            <person name="Guiltinan M.J."/>
            <person name="Tyler B.M."/>
            <person name="Meinhardt L.W."/>
            <person name="Bailey B.A."/>
        </authorList>
    </citation>
    <scope>NUCLEOTIDE SEQUENCE [LARGE SCALE GENOMIC DNA]</scope>
    <source>
        <strain evidence="3">sbr112.9</strain>
    </source>
</reference>
<dbReference type="Pfam" id="PF07727">
    <property type="entry name" value="RVT_2"/>
    <property type="match status" value="1"/>
</dbReference>
<keyword evidence="3" id="KW-1185">Reference proteome</keyword>
<dbReference type="PANTHER" id="PTHR11439:SF491">
    <property type="entry name" value="INTEGRASE CATALYTIC DOMAIN-CONTAINING PROTEIN"/>
    <property type="match status" value="1"/>
</dbReference>
<dbReference type="InterPro" id="IPR013103">
    <property type="entry name" value="RVT_2"/>
</dbReference>
<evidence type="ECO:0000313" key="2">
    <source>
        <dbReference type="EMBL" id="POM65144.1"/>
    </source>
</evidence>
<gene>
    <name evidence="2" type="ORF">PHPALM_19191</name>
</gene>
<comment type="caution">
    <text evidence="2">The sequence shown here is derived from an EMBL/GenBank/DDBJ whole genome shotgun (WGS) entry which is preliminary data.</text>
</comment>
<dbReference type="OrthoDB" id="123528at2759"/>
<dbReference type="PANTHER" id="PTHR11439">
    <property type="entry name" value="GAG-POL-RELATED RETROTRANSPOSON"/>
    <property type="match status" value="1"/>
</dbReference>
<feature type="domain" description="Reverse transcriptase Ty1/copia-type" evidence="1">
    <location>
        <begin position="5"/>
        <end position="206"/>
    </location>
</feature>
<evidence type="ECO:0000313" key="3">
    <source>
        <dbReference type="Proteomes" id="UP000237271"/>
    </source>
</evidence>
<dbReference type="EMBL" id="NCKW01010533">
    <property type="protein sequence ID" value="POM65144.1"/>
    <property type="molecule type" value="Genomic_DNA"/>
</dbReference>
<sequence>MGYVIRFRARLVARGFRQIAGVDFDDTFSPVARMSSFRLLLALVQGDINNAYLNANLKIKQYIKDIEGFPSEAGLYEVNKALYGLRQSGKEWNDELDAWFKANGFIQCRSEPCLYFYSENDTIAFVLVYVDDLICASNSEDFKCGIFDKLGKDYGIKDLGLLHKYLGIRVRQSDGEITIDQQHYAEKVLARFGLNKESNSSAIPMETTLRLEACKQKNNGECKHDQDQIGYREVVGCLMYLVTSTRPDLMYAVGQLSRYVDHPTEKHVGSAKRVLRYVLGTTGKGITYRKSTTCDIGIHLDGYSDSDW</sequence>
<name>A0A2P4XHY4_9STRA</name>
<protein>
    <submittedName>
        <fullName evidence="2">Integrase catalytic core protein</fullName>
    </submittedName>
</protein>
<dbReference type="Proteomes" id="UP000237271">
    <property type="component" value="Unassembled WGS sequence"/>
</dbReference>
<organism evidence="2 3">
    <name type="scientific">Phytophthora palmivora</name>
    <dbReference type="NCBI Taxonomy" id="4796"/>
    <lineage>
        <taxon>Eukaryota</taxon>
        <taxon>Sar</taxon>
        <taxon>Stramenopiles</taxon>
        <taxon>Oomycota</taxon>
        <taxon>Peronosporomycetes</taxon>
        <taxon>Peronosporales</taxon>
        <taxon>Peronosporaceae</taxon>
        <taxon>Phytophthora</taxon>
    </lineage>
</organism>
<dbReference type="InterPro" id="IPR043502">
    <property type="entry name" value="DNA/RNA_pol_sf"/>
</dbReference>
<dbReference type="SUPFAM" id="SSF56672">
    <property type="entry name" value="DNA/RNA polymerases"/>
    <property type="match status" value="1"/>
</dbReference>
<accession>A0A2P4XHY4</accession>
<dbReference type="AlphaFoldDB" id="A0A2P4XHY4"/>
<evidence type="ECO:0000259" key="1">
    <source>
        <dbReference type="Pfam" id="PF07727"/>
    </source>
</evidence>
<proteinExistence type="predicted"/>
<feature type="non-terminal residue" evidence="2">
    <location>
        <position position="308"/>
    </location>
</feature>